<dbReference type="RefSeq" id="WP_105743091.1">
    <property type="nucleotide sequence ID" value="NZ_PVBR01000012.1"/>
</dbReference>
<reference evidence="1 2" key="1">
    <citation type="submission" date="2018-02" db="EMBL/GenBank/DDBJ databases">
        <title>The draft genome of Phyllobacterium sp. 1N-3.</title>
        <authorList>
            <person name="Liu L."/>
            <person name="Li L."/>
            <person name="Zhang X."/>
            <person name="Wang T."/>
            <person name="Liang L."/>
        </authorList>
    </citation>
    <scope>NUCLEOTIDE SEQUENCE [LARGE SCALE GENOMIC DNA]</scope>
    <source>
        <strain evidence="1 2">1N-3</strain>
    </source>
</reference>
<protein>
    <submittedName>
        <fullName evidence="1">Uncharacterized protein</fullName>
    </submittedName>
</protein>
<dbReference type="EMBL" id="PVBR01000012">
    <property type="protein sequence ID" value="PRD42452.1"/>
    <property type="molecule type" value="Genomic_DNA"/>
</dbReference>
<evidence type="ECO:0000313" key="1">
    <source>
        <dbReference type="EMBL" id="PRD42452.1"/>
    </source>
</evidence>
<organism evidence="1 2">
    <name type="scientific">Phyllobacterium phragmitis</name>
    <dbReference type="NCBI Taxonomy" id="2670329"/>
    <lineage>
        <taxon>Bacteria</taxon>
        <taxon>Pseudomonadati</taxon>
        <taxon>Pseudomonadota</taxon>
        <taxon>Alphaproteobacteria</taxon>
        <taxon>Hyphomicrobiales</taxon>
        <taxon>Phyllobacteriaceae</taxon>
        <taxon>Phyllobacterium</taxon>
    </lineage>
</organism>
<keyword evidence="2" id="KW-1185">Reference proteome</keyword>
<name>A0A2S9IPN6_9HYPH</name>
<evidence type="ECO:0000313" key="2">
    <source>
        <dbReference type="Proteomes" id="UP000239434"/>
    </source>
</evidence>
<comment type="caution">
    <text evidence="1">The sequence shown here is derived from an EMBL/GenBank/DDBJ whole genome shotgun (WGS) entry which is preliminary data.</text>
</comment>
<dbReference type="Proteomes" id="UP000239434">
    <property type="component" value="Unassembled WGS sequence"/>
</dbReference>
<accession>A0A2S9IPN6</accession>
<gene>
    <name evidence="1" type="ORF">C5748_16880</name>
</gene>
<proteinExistence type="predicted"/>
<sequence>MQKYHIELTEEEADLLSKIDLRSHHQNHDEGRAAYLANQEPILALFKSLSARRAVPDVRLSYWNDADYRSGRIKGSRKGLFERNGCSGAGIYTHPHFLEHLRYFLFGTELPEVVVDEFEKKVGNPEWVSSSDIVPIGKTARDLTRRYRLDVSAAPEEFFKLCLDMGLGLSTAQSVMQSVKQVR</sequence>
<dbReference type="AlphaFoldDB" id="A0A2S9IPN6"/>